<dbReference type="SUPFAM" id="SSF109715">
    <property type="entry name" value="DEK C-terminal domain"/>
    <property type="match status" value="1"/>
</dbReference>
<dbReference type="InterPro" id="IPR014876">
    <property type="entry name" value="DEK_C"/>
</dbReference>
<dbReference type="PANTHER" id="PTHR13844">
    <property type="entry name" value="SWI/SNF-RELATED MATRIX-ASSOCIATED ACTIN-DEPENDENT REGULATOR OF CHROMATIN SUBFAMILY D"/>
    <property type="match status" value="1"/>
</dbReference>
<protein>
    <submittedName>
        <fullName evidence="4">Similar to Upstream activation factor subunit spp27 acc. no. O74503</fullName>
    </submittedName>
</protein>
<dbReference type="EMBL" id="HF935809">
    <property type="protein sequence ID" value="CCX32309.1"/>
    <property type="molecule type" value="Genomic_DNA"/>
</dbReference>
<evidence type="ECO:0000256" key="1">
    <source>
        <dbReference type="SAM" id="MobiDB-lite"/>
    </source>
</evidence>
<dbReference type="Pfam" id="PF08766">
    <property type="entry name" value="DEK_C"/>
    <property type="match status" value="1"/>
</dbReference>
<evidence type="ECO:0000259" key="3">
    <source>
        <dbReference type="PROSITE" id="PS51998"/>
    </source>
</evidence>
<name>U4LJR3_PYROM</name>
<dbReference type="Pfam" id="PF02201">
    <property type="entry name" value="SWIB"/>
    <property type="match status" value="1"/>
</dbReference>
<reference evidence="4 5" key="1">
    <citation type="journal article" date="2013" name="PLoS Genet.">
        <title>The genome and development-dependent transcriptomes of Pyronema confluens: a window into fungal evolution.</title>
        <authorList>
            <person name="Traeger S."/>
            <person name="Altegoer F."/>
            <person name="Freitag M."/>
            <person name="Gabaldon T."/>
            <person name="Kempken F."/>
            <person name="Kumar A."/>
            <person name="Marcet-Houben M."/>
            <person name="Poggeler S."/>
            <person name="Stajich J.E."/>
            <person name="Nowrousian M."/>
        </authorList>
    </citation>
    <scope>NUCLEOTIDE SEQUENCE [LARGE SCALE GENOMIC DNA]</scope>
    <source>
        <strain evidence="5">CBS 100304</strain>
        <tissue evidence="4">Vegetative mycelium</tissue>
    </source>
</reference>
<evidence type="ECO:0000313" key="5">
    <source>
        <dbReference type="Proteomes" id="UP000018144"/>
    </source>
</evidence>
<dbReference type="AlphaFoldDB" id="U4LJR3"/>
<dbReference type="PROSITE" id="PS51998">
    <property type="entry name" value="DEK_C"/>
    <property type="match status" value="1"/>
</dbReference>
<dbReference type="eggNOG" id="KOG1946">
    <property type="taxonomic scope" value="Eukaryota"/>
</dbReference>
<gene>
    <name evidence="4" type="ORF">PCON_12932</name>
</gene>
<feature type="compositionally biased region" description="Low complexity" evidence="1">
    <location>
        <begin position="185"/>
        <end position="204"/>
    </location>
</feature>
<feature type="compositionally biased region" description="Basic residues" evidence="1">
    <location>
        <begin position="245"/>
        <end position="262"/>
    </location>
</feature>
<proteinExistence type="predicted"/>
<dbReference type="OrthoDB" id="10251073at2759"/>
<dbReference type="STRING" id="1076935.U4LJR3"/>
<dbReference type="SUPFAM" id="SSF47592">
    <property type="entry name" value="SWIB/MDM2 domain"/>
    <property type="match status" value="1"/>
</dbReference>
<sequence>MFIIRELLKRVRIRRGEAAQQSSSRVYAGCNNRYENDDYNHCFNQRGFSTINVKYNYFYTTTPIHPPTQFPHRTAFTTNTPRISTQLKCPINRYRIKAYTKEEMSTLTLSHDDEEKFTPLIDEILRSSDLSTVSVKKIRNALAEQCEIDFTPLKKSIDALITSRFDAILAERDAASPSPEPVPSPSVSLSPKASAEPESDSPSALGTSTSTPAKKRKSASGDEDARLAAELHAKLNGGRPSRGTTTKKVKKPAAKGKAKKKSKDTVESDTDGEKPEKKKRKVGANNAFMKPLILSAPLADFIGETQMSRPEVVKRIWAYVKENNLQDPQDKRYILCDQSMKPVFGDKVHMFTMNKVLASNMYKPDEVAGAPAGGEAES</sequence>
<dbReference type="Gene3D" id="1.10.245.10">
    <property type="entry name" value="SWIB/MDM2 domain"/>
    <property type="match status" value="1"/>
</dbReference>
<evidence type="ECO:0000313" key="4">
    <source>
        <dbReference type="EMBL" id="CCX32309.1"/>
    </source>
</evidence>
<dbReference type="SMART" id="SM00151">
    <property type="entry name" value="SWIB"/>
    <property type="match status" value="1"/>
</dbReference>
<feature type="compositionally biased region" description="Basic and acidic residues" evidence="1">
    <location>
        <begin position="263"/>
        <end position="276"/>
    </location>
</feature>
<dbReference type="OMA" id="KVWQYIR"/>
<dbReference type="InterPro" id="IPR036885">
    <property type="entry name" value="SWIB_MDM2_dom_sf"/>
</dbReference>
<dbReference type="Gene3D" id="1.10.10.60">
    <property type="entry name" value="Homeodomain-like"/>
    <property type="match status" value="1"/>
</dbReference>
<feature type="region of interest" description="Disordered" evidence="1">
    <location>
        <begin position="174"/>
        <end position="283"/>
    </location>
</feature>
<feature type="compositionally biased region" description="Basic and acidic residues" evidence="1">
    <location>
        <begin position="219"/>
        <end position="233"/>
    </location>
</feature>
<dbReference type="PROSITE" id="PS51925">
    <property type="entry name" value="SWIB_MDM2"/>
    <property type="match status" value="1"/>
</dbReference>
<feature type="domain" description="DEK-C" evidence="3">
    <location>
        <begin position="111"/>
        <end position="166"/>
    </location>
</feature>
<dbReference type="Proteomes" id="UP000018144">
    <property type="component" value="Unassembled WGS sequence"/>
</dbReference>
<evidence type="ECO:0000259" key="2">
    <source>
        <dbReference type="PROSITE" id="PS51925"/>
    </source>
</evidence>
<dbReference type="CDD" id="cd10567">
    <property type="entry name" value="SWIB-MDM2_like"/>
    <property type="match status" value="1"/>
</dbReference>
<feature type="domain" description="DM2" evidence="2">
    <location>
        <begin position="287"/>
        <end position="363"/>
    </location>
</feature>
<keyword evidence="5" id="KW-1185">Reference proteome</keyword>
<accession>U4LJR3</accession>
<dbReference type="InterPro" id="IPR003121">
    <property type="entry name" value="SWIB_MDM2_domain"/>
</dbReference>
<dbReference type="InterPro" id="IPR019835">
    <property type="entry name" value="SWIB_domain"/>
</dbReference>
<organism evidence="4 5">
    <name type="scientific">Pyronema omphalodes (strain CBS 100304)</name>
    <name type="common">Pyronema confluens</name>
    <dbReference type="NCBI Taxonomy" id="1076935"/>
    <lineage>
        <taxon>Eukaryota</taxon>
        <taxon>Fungi</taxon>
        <taxon>Dikarya</taxon>
        <taxon>Ascomycota</taxon>
        <taxon>Pezizomycotina</taxon>
        <taxon>Pezizomycetes</taxon>
        <taxon>Pezizales</taxon>
        <taxon>Pyronemataceae</taxon>
        <taxon>Pyronema</taxon>
    </lineage>
</organism>